<dbReference type="KEGG" id="ccp:CHC_T00006031001"/>
<gene>
    <name evidence="1" type="ORF">CHC_T00006031001</name>
</gene>
<reference evidence="2" key="1">
    <citation type="journal article" date="2013" name="Proc. Natl. Acad. Sci. U.S.A.">
        <title>Genome structure and metabolic features in the red seaweed Chondrus crispus shed light on evolution of the Archaeplastida.</title>
        <authorList>
            <person name="Collen J."/>
            <person name="Porcel B."/>
            <person name="Carre W."/>
            <person name="Ball S.G."/>
            <person name="Chaparro C."/>
            <person name="Tonon T."/>
            <person name="Barbeyron T."/>
            <person name="Michel G."/>
            <person name="Noel B."/>
            <person name="Valentin K."/>
            <person name="Elias M."/>
            <person name="Artiguenave F."/>
            <person name="Arun A."/>
            <person name="Aury J.M."/>
            <person name="Barbosa-Neto J.F."/>
            <person name="Bothwell J.H."/>
            <person name="Bouget F.Y."/>
            <person name="Brillet L."/>
            <person name="Cabello-Hurtado F."/>
            <person name="Capella-Gutierrez S."/>
            <person name="Charrier B."/>
            <person name="Cladiere L."/>
            <person name="Cock J.M."/>
            <person name="Coelho S.M."/>
            <person name="Colleoni C."/>
            <person name="Czjzek M."/>
            <person name="Da Silva C."/>
            <person name="Delage L."/>
            <person name="Denoeud F."/>
            <person name="Deschamps P."/>
            <person name="Dittami S.M."/>
            <person name="Gabaldon T."/>
            <person name="Gachon C.M."/>
            <person name="Groisillier A."/>
            <person name="Herve C."/>
            <person name="Jabbari K."/>
            <person name="Katinka M."/>
            <person name="Kloareg B."/>
            <person name="Kowalczyk N."/>
            <person name="Labadie K."/>
            <person name="Leblanc C."/>
            <person name="Lopez P.J."/>
            <person name="McLachlan D.H."/>
            <person name="Meslet-Cladiere L."/>
            <person name="Moustafa A."/>
            <person name="Nehr Z."/>
            <person name="Nyvall Collen P."/>
            <person name="Panaud O."/>
            <person name="Partensky F."/>
            <person name="Poulain J."/>
            <person name="Rensing S.A."/>
            <person name="Rousvoal S."/>
            <person name="Samson G."/>
            <person name="Symeonidi A."/>
            <person name="Weissenbach J."/>
            <person name="Zambounis A."/>
            <person name="Wincker P."/>
            <person name="Boyen C."/>
        </authorList>
    </citation>
    <scope>NUCLEOTIDE SEQUENCE [LARGE SCALE GENOMIC DNA]</scope>
    <source>
        <strain evidence="2">cv. Stackhouse</strain>
    </source>
</reference>
<evidence type="ECO:0000313" key="2">
    <source>
        <dbReference type="Proteomes" id="UP000012073"/>
    </source>
</evidence>
<evidence type="ECO:0000313" key="1">
    <source>
        <dbReference type="EMBL" id="CDF37875.1"/>
    </source>
</evidence>
<dbReference type="AlphaFoldDB" id="R7QKE1"/>
<sequence length="35" mass="4061">MHCIRIRIVITNSQLALQERFHGTSKVLGLSLRLR</sequence>
<accession>R7QKE1</accession>
<name>R7QKE1_CHOCR</name>
<dbReference type="EMBL" id="HG001882">
    <property type="protein sequence ID" value="CDF37875.1"/>
    <property type="molecule type" value="Genomic_DNA"/>
</dbReference>
<dbReference type="Gramene" id="CDF37875">
    <property type="protein sequence ID" value="CDF37875"/>
    <property type="gene ID" value="CHC_T00006031001"/>
</dbReference>
<dbReference type="Proteomes" id="UP000012073">
    <property type="component" value="Unassembled WGS sequence"/>
</dbReference>
<proteinExistence type="predicted"/>
<organism evidence="1 2">
    <name type="scientific">Chondrus crispus</name>
    <name type="common">Carrageen Irish moss</name>
    <name type="synonym">Polymorpha crispa</name>
    <dbReference type="NCBI Taxonomy" id="2769"/>
    <lineage>
        <taxon>Eukaryota</taxon>
        <taxon>Rhodophyta</taxon>
        <taxon>Florideophyceae</taxon>
        <taxon>Rhodymeniophycidae</taxon>
        <taxon>Gigartinales</taxon>
        <taxon>Gigartinaceae</taxon>
        <taxon>Chondrus</taxon>
    </lineage>
</organism>
<keyword evidence="2" id="KW-1185">Reference proteome</keyword>
<protein>
    <submittedName>
        <fullName evidence="1">Uncharacterized protein</fullName>
    </submittedName>
</protein>
<dbReference type="GeneID" id="17325460"/>
<dbReference type="RefSeq" id="XP_005717746.1">
    <property type="nucleotide sequence ID" value="XM_005717689.1"/>
</dbReference>